<dbReference type="GO" id="GO:0006338">
    <property type="term" value="P:chromatin remodeling"/>
    <property type="evidence" value="ECO:0007669"/>
    <property type="project" value="TreeGrafter"/>
</dbReference>
<dbReference type="GO" id="GO:0050660">
    <property type="term" value="F:flavin adenine dinucleotide binding"/>
    <property type="evidence" value="ECO:0007669"/>
    <property type="project" value="TreeGrafter"/>
</dbReference>
<dbReference type="EMBL" id="CP120627">
    <property type="protein sequence ID" value="WEW56833.1"/>
    <property type="molecule type" value="Genomic_DNA"/>
</dbReference>
<evidence type="ECO:0000313" key="3">
    <source>
        <dbReference type="EMBL" id="WEW56833.1"/>
    </source>
</evidence>
<proteinExistence type="predicted"/>
<name>A0AAF0IHG4_9EURO</name>
<dbReference type="SUPFAM" id="SSF54373">
    <property type="entry name" value="FAD-linked reductases, C-terminal domain"/>
    <property type="match status" value="1"/>
</dbReference>
<feature type="domain" description="Amine oxidase" evidence="2">
    <location>
        <begin position="442"/>
        <end position="519"/>
    </location>
</feature>
<dbReference type="InterPro" id="IPR036188">
    <property type="entry name" value="FAD/NAD-bd_sf"/>
</dbReference>
<reference evidence="3" key="1">
    <citation type="submission" date="2023-03" db="EMBL/GenBank/DDBJ databases">
        <title>Emydomyces testavorans Genome Sequence.</title>
        <authorList>
            <person name="Hoyer L."/>
        </authorList>
    </citation>
    <scope>NUCLEOTIDE SEQUENCE</scope>
    <source>
        <strain evidence="3">16-2883</strain>
    </source>
</reference>
<dbReference type="PRINTS" id="PR00419">
    <property type="entry name" value="ADXRDTASE"/>
</dbReference>
<organism evidence="3 4">
    <name type="scientific">Emydomyces testavorans</name>
    <dbReference type="NCBI Taxonomy" id="2070801"/>
    <lineage>
        <taxon>Eukaryota</taxon>
        <taxon>Fungi</taxon>
        <taxon>Dikarya</taxon>
        <taxon>Ascomycota</taxon>
        <taxon>Pezizomycotina</taxon>
        <taxon>Eurotiomycetes</taxon>
        <taxon>Eurotiomycetidae</taxon>
        <taxon>Onygenales</taxon>
        <taxon>Nannizziopsiaceae</taxon>
        <taxon>Emydomyces</taxon>
    </lineage>
</organism>
<evidence type="ECO:0000259" key="2">
    <source>
        <dbReference type="Pfam" id="PF01593"/>
    </source>
</evidence>
<dbReference type="InterPro" id="IPR050281">
    <property type="entry name" value="Flavin_monoamine_oxidase"/>
</dbReference>
<dbReference type="Pfam" id="PF01593">
    <property type="entry name" value="Amino_oxidase"/>
    <property type="match status" value="2"/>
</dbReference>
<dbReference type="AlphaFoldDB" id="A0AAF0IHG4"/>
<dbReference type="Gene3D" id="3.50.50.60">
    <property type="entry name" value="FAD/NAD(P)-binding domain"/>
    <property type="match status" value="1"/>
</dbReference>
<dbReference type="InterPro" id="IPR002937">
    <property type="entry name" value="Amino_oxidase"/>
</dbReference>
<dbReference type="GO" id="GO:0016491">
    <property type="term" value="F:oxidoreductase activity"/>
    <property type="evidence" value="ECO:0007669"/>
    <property type="project" value="InterPro"/>
</dbReference>
<dbReference type="GO" id="GO:0003682">
    <property type="term" value="F:chromatin binding"/>
    <property type="evidence" value="ECO:0007669"/>
    <property type="project" value="TreeGrafter"/>
</dbReference>
<gene>
    <name evidence="3" type="ORF">PRK78_002288</name>
</gene>
<dbReference type="PANTHER" id="PTHR10742">
    <property type="entry name" value="FLAVIN MONOAMINE OXIDASE"/>
    <property type="match status" value="1"/>
</dbReference>
<evidence type="ECO:0000313" key="4">
    <source>
        <dbReference type="Proteomes" id="UP001219355"/>
    </source>
</evidence>
<keyword evidence="4" id="KW-1185">Reference proteome</keyword>
<protein>
    <recommendedName>
        <fullName evidence="2">Amine oxidase domain-containing protein</fullName>
    </recommendedName>
</protein>
<evidence type="ECO:0000256" key="1">
    <source>
        <dbReference type="SAM" id="MobiDB-lite"/>
    </source>
</evidence>
<dbReference type="Proteomes" id="UP001219355">
    <property type="component" value="Chromosome 1"/>
</dbReference>
<dbReference type="SUPFAM" id="SSF51905">
    <property type="entry name" value="FAD/NAD(P)-binding domain"/>
    <property type="match status" value="1"/>
</dbReference>
<dbReference type="PANTHER" id="PTHR10742:SF414">
    <property type="entry name" value="CONTAINING AMINE OXIDASE, PUTATIVE (AFU_ORTHOLOGUE AFUA_3G12150)-RELATED"/>
    <property type="match status" value="1"/>
</dbReference>
<dbReference type="Gene3D" id="3.90.660.10">
    <property type="match status" value="1"/>
</dbReference>
<feature type="domain" description="Amine oxidase" evidence="2">
    <location>
        <begin position="42"/>
        <end position="348"/>
    </location>
</feature>
<feature type="region of interest" description="Disordered" evidence="1">
    <location>
        <begin position="1"/>
        <end position="26"/>
    </location>
</feature>
<sequence>MNSVSSPQRIHQQLNPSSDPQIYSSPLATGKPSHVGVIGAGLAGLRCADILLQKGIRVTILEARDRIGGRICQSDIGGIPVDLGPNWIHGTEHNPIVDISKRSKTVTHSWDGPQAIINSSGQLLDALTSAKVSDFMWTTIDKALDYSQNHAATIPCDLSLFDYFKEEVQKSALSQREKEACLELSKLWGSYIGSPIDRQSLKFFFLEECLEGTNLFVASTYKDILQSVAKPALEGAKLHLNDPVVSVQAEPRTSNTEHRVTVSMSSGKTYLFDEVVATFPLGWLKQNKSAFIPALPDRLSRAIDNISYGQLEKIYVHFPEAFWHVPTESTTNLAKMITETKEEEDSCLPPISAFTQFFNPTYVDHPPTPFWNQECLSLAALPAPCAHPTLLFYIYGPCATQIVHQLSPFPPTSKEYHNTLDTFLHPYYSRLPGYHPTSPSCKPAAFLATRWQLDPWAGNGSYSNFQVGLQEGDRDIEIMREGVGAERGVWFAGEHTAPFVALGTTVGAYWSGELVAEKVGEVLLGRKER</sequence>
<accession>A0AAF0IHG4</accession>